<organism evidence="2 3">
    <name type="scientific">Zancudomyces culisetae</name>
    <name type="common">Gut fungus</name>
    <name type="synonym">Smittium culisetae</name>
    <dbReference type="NCBI Taxonomy" id="1213189"/>
    <lineage>
        <taxon>Eukaryota</taxon>
        <taxon>Fungi</taxon>
        <taxon>Fungi incertae sedis</taxon>
        <taxon>Zoopagomycota</taxon>
        <taxon>Kickxellomycotina</taxon>
        <taxon>Harpellomycetes</taxon>
        <taxon>Harpellales</taxon>
        <taxon>Legeriomycetaceae</taxon>
        <taxon>Zancudomyces</taxon>
    </lineage>
</organism>
<feature type="region of interest" description="Disordered" evidence="1">
    <location>
        <begin position="1"/>
        <end position="91"/>
    </location>
</feature>
<dbReference type="AlphaFoldDB" id="A0A1R1PXT8"/>
<evidence type="ECO:0000256" key="1">
    <source>
        <dbReference type="SAM" id="MobiDB-lite"/>
    </source>
</evidence>
<dbReference type="EMBL" id="LSSK01000044">
    <property type="protein sequence ID" value="OMH85785.1"/>
    <property type="molecule type" value="Genomic_DNA"/>
</dbReference>
<accession>A0A1R1PXT8</accession>
<sequence>MKGKANVEAIEAMEASVDERDLEHPGALETAEKDILNAKSTAENESENQNEDNHNNESESESEGGSGNEDNSEYESSDEDTPDICARKDLPAPILERTQKLALLRQKMVCAKKP</sequence>
<proteinExistence type="predicted"/>
<reference evidence="3" key="1">
    <citation type="submission" date="2017-01" db="EMBL/GenBank/DDBJ databases">
        <authorList>
            <person name="Wang Y."/>
            <person name="White M."/>
            <person name="Kvist S."/>
            <person name="Moncalvo J.-M."/>
        </authorList>
    </citation>
    <scope>NUCLEOTIDE SEQUENCE [LARGE SCALE GENOMIC DNA]</scope>
    <source>
        <strain evidence="3">COL-18-3</strain>
    </source>
</reference>
<comment type="caution">
    <text evidence="2">The sequence shown here is derived from an EMBL/GenBank/DDBJ whole genome shotgun (WGS) entry which is preliminary data.</text>
</comment>
<dbReference type="Proteomes" id="UP000188320">
    <property type="component" value="Unassembled WGS sequence"/>
</dbReference>
<feature type="compositionally biased region" description="Acidic residues" evidence="1">
    <location>
        <begin position="70"/>
        <end position="82"/>
    </location>
</feature>
<protein>
    <submittedName>
        <fullName evidence="2">Uncharacterized protein</fullName>
    </submittedName>
</protein>
<gene>
    <name evidence="2" type="ORF">AX774_g659</name>
</gene>
<evidence type="ECO:0000313" key="3">
    <source>
        <dbReference type="Proteomes" id="UP000188320"/>
    </source>
</evidence>
<feature type="compositionally biased region" description="Basic and acidic residues" evidence="1">
    <location>
        <begin position="17"/>
        <end position="36"/>
    </location>
</feature>
<keyword evidence="3" id="KW-1185">Reference proteome</keyword>
<name>A0A1R1PXT8_ZANCU</name>
<evidence type="ECO:0000313" key="2">
    <source>
        <dbReference type="EMBL" id="OMH85785.1"/>
    </source>
</evidence>